<dbReference type="InterPro" id="IPR056798">
    <property type="entry name" value="ADH_Fe_C"/>
</dbReference>
<dbReference type="GO" id="GO:0005739">
    <property type="term" value="C:mitochondrion"/>
    <property type="evidence" value="ECO:0007669"/>
    <property type="project" value="TreeGrafter"/>
</dbReference>
<accession>A0AAN6NC10</accession>
<proteinExistence type="predicted"/>
<dbReference type="InterPro" id="IPR039697">
    <property type="entry name" value="Alcohol_dehydrogenase_Fe"/>
</dbReference>
<dbReference type="PANTHER" id="PTHR11496:SF107">
    <property type="entry name" value="ALCOHOL DEHYDROGENASE, PUTATIVE (AFU_ORTHOLOGUE AFUA_1G06800)-RELATED"/>
    <property type="match status" value="1"/>
</dbReference>
<dbReference type="AlphaFoldDB" id="A0AAN6NC10"/>
<evidence type="ECO:0000313" key="4">
    <source>
        <dbReference type="EMBL" id="KAK3942985.1"/>
    </source>
</evidence>
<keyword evidence="5" id="KW-1185">Reference proteome</keyword>
<dbReference type="Proteomes" id="UP001303473">
    <property type="component" value="Unassembled WGS sequence"/>
</dbReference>
<dbReference type="Gene3D" id="3.40.50.1970">
    <property type="match status" value="1"/>
</dbReference>
<dbReference type="CDD" id="cd08192">
    <property type="entry name" value="MAR-like"/>
    <property type="match status" value="1"/>
</dbReference>
<dbReference type="EMBL" id="MU853769">
    <property type="protein sequence ID" value="KAK3942985.1"/>
    <property type="molecule type" value="Genomic_DNA"/>
</dbReference>
<evidence type="ECO:0000313" key="5">
    <source>
        <dbReference type="Proteomes" id="UP001303473"/>
    </source>
</evidence>
<gene>
    <name evidence="4" type="ORF">QBC46DRAFT_447289</name>
</gene>
<dbReference type="InterPro" id="IPR001670">
    <property type="entry name" value="ADH_Fe/GldA"/>
</dbReference>
<sequence>MTETYRLAFPNHPNTPYTHVSYGLPFVEACVKHVTQTFNSQRTYIIGSTSLSKQTANVKNLEEALARTGRHAGTWIGIRPHTPFDDLIPIIKDMRAKNADLLVTLGGGSLIDGAKIIIYALANGVQTLEDLYAILELSETDSGAPAKYLRDRSNIGNPPTVPMVFIPTTLSGGEYSRYGGGTDPRSHAKTIMTHPKMYASLIILDPGLCLTTTPDWVWLSTGVRAIDHAVEGRCMLTCPPEIEGEAEKALGLLIPNLLKTNPKNKDKFPEAERIEAALQCQLAVNYVLVMLLYSPQILLAGGSHGIGHQLGPLGGIGHGQTSCILLPAVLKYNKRVNGDRQEKVKNVIWESDPVVRELLKEAGLDETSSDASDALDVVFRALGMPRTLSEVGVGHDKFAVLADNSVKDPCCVVNPISLEKPEQVMEILEMVA</sequence>
<protein>
    <submittedName>
        <fullName evidence="4">Fe-containing alcohol dehydrogenase</fullName>
    </submittedName>
</protein>
<organism evidence="4 5">
    <name type="scientific">Diplogelasinospora grovesii</name>
    <dbReference type="NCBI Taxonomy" id="303347"/>
    <lineage>
        <taxon>Eukaryota</taxon>
        <taxon>Fungi</taxon>
        <taxon>Dikarya</taxon>
        <taxon>Ascomycota</taxon>
        <taxon>Pezizomycotina</taxon>
        <taxon>Sordariomycetes</taxon>
        <taxon>Sordariomycetidae</taxon>
        <taxon>Sordariales</taxon>
        <taxon>Diplogelasinosporaceae</taxon>
        <taxon>Diplogelasinospora</taxon>
    </lineage>
</organism>
<evidence type="ECO:0000256" key="1">
    <source>
        <dbReference type="ARBA" id="ARBA00023002"/>
    </source>
</evidence>
<dbReference type="Pfam" id="PF00465">
    <property type="entry name" value="Fe-ADH"/>
    <property type="match status" value="1"/>
</dbReference>
<feature type="domain" description="Fe-containing alcohol dehydrogenase-like C-terminal" evidence="3">
    <location>
        <begin position="220"/>
        <end position="429"/>
    </location>
</feature>
<comment type="caution">
    <text evidence="4">The sequence shown here is derived from an EMBL/GenBank/DDBJ whole genome shotgun (WGS) entry which is preliminary data.</text>
</comment>
<dbReference type="Pfam" id="PF25137">
    <property type="entry name" value="ADH_Fe_C"/>
    <property type="match status" value="1"/>
</dbReference>
<dbReference type="Gene3D" id="1.20.1090.10">
    <property type="entry name" value="Dehydroquinate synthase-like - alpha domain"/>
    <property type="match status" value="1"/>
</dbReference>
<dbReference type="GO" id="GO:0004022">
    <property type="term" value="F:alcohol dehydrogenase (NAD+) activity"/>
    <property type="evidence" value="ECO:0007669"/>
    <property type="project" value="TreeGrafter"/>
</dbReference>
<keyword evidence="1" id="KW-0560">Oxidoreductase</keyword>
<dbReference type="GO" id="GO:0046872">
    <property type="term" value="F:metal ion binding"/>
    <property type="evidence" value="ECO:0007669"/>
    <property type="project" value="InterPro"/>
</dbReference>
<evidence type="ECO:0000259" key="2">
    <source>
        <dbReference type="Pfam" id="PF00465"/>
    </source>
</evidence>
<name>A0AAN6NC10_9PEZI</name>
<evidence type="ECO:0000259" key="3">
    <source>
        <dbReference type="Pfam" id="PF25137"/>
    </source>
</evidence>
<reference evidence="5" key="1">
    <citation type="journal article" date="2023" name="Mol. Phylogenet. Evol.">
        <title>Genome-scale phylogeny and comparative genomics of the fungal order Sordariales.</title>
        <authorList>
            <person name="Hensen N."/>
            <person name="Bonometti L."/>
            <person name="Westerberg I."/>
            <person name="Brannstrom I.O."/>
            <person name="Guillou S."/>
            <person name="Cros-Aarteil S."/>
            <person name="Calhoun S."/>
            <person name="Haridas S."/>
            <person name="Kuo A."/>
            <person name="Mondo S."/>
            <person name="Pangilinan J."/>
            <person name="Riley R."/>
            <person name="LaButti K."/>
            <person name="Andreopoulos B."/>
            <person name="Lipzen A."/>
            <person name="Chen C."/>
            <person name="Yan M."/>
            <person name="Daum C."/>
            <person name="Ng V."/>
            <person name="Clum A."/>
            <person name="Steindorff A."/>
            <person name="Ohm R.A."/>
            <person name="Martin F."/>
            <person name="Silar P."/>
            <person name="Natvig D.O."/>
            <person name="Lalanne C."/>
            <person name="Gautier V."/>
            <person name="Ament-Velasquez S.L."/>
            <person name="Kruys A."/>
            <person name="Hutchinson M.I."/>
            <person name="Powell A.J."/>
            <person name="Barry K."/>
            <person name="Miller A.N."/>
            <person name="Grigoriev I.V."/>
            <person name="Debuchy R."/>
            <person name="Gladieux P."/>
            <person name="Hiltunen Thoren M."/>
            <person name="Johannesson H."/>
        </authorList>
    </citation>
    <scope>NUCLEOTIDE SEQUENCE [LARGE SCALE GENOMIC DNA]</scope>
    <source>
        <strain evidence="5">CBS 340.73</strain>
    </source>
</reference>
<feature type="domain" description="Alcohol dehydrogenase iron-type/glycerol dehydrogenase GldA" evidence="2">
    <location>
        <begin position="32"/>
        <end position="206"/>
    </location>
</feature>
<dbReference type="SUPFAM" id="SSF56796">
    <property type="entry name" value="Dehydroquinate synthase-like"/>
    <property type="match status" value="1"/>
</dbReference>
<dbReference type="PANTHER" id="PTHR11496">
    <property type="entry name" value="ALCOHOL DEHYDROGENASE"/>
    <property type="match status" value="1"/>
</dbReference>